<dbReference type="Proteomes" id="UP000572680">
    <property type="component" value="Unassembled WGS sequence"/>
</dbReference>
<evidence type="ECO:0000313" key="2">
    <source>
        <dbReference type="Proteomes" id="UP000572680"/>
    </source>
</evidence>
<keyword evidence="2" id="KW-1185">Reference proteome</keyword>
<reference evidence="1 2" key="1">
    <citation type="submission" date="2020-08" db="EMBL/GenBank/DDBJ databases">
        <title>Genomic Encyclopedia of Type Strains, Phase IV (KMG-IV): sequencing the most valuable type-strain genomes for metagenomic binning, comparative biology and taxonomic classification.</title>
        <authorList>
            <person name="Goeker M."/>
        </authorList>
    </citation>
    <scope>NUCLEOTIDE SEQUENCE [LARGE SCALE GENOMIC DNA]</scope>
    <source>
        <strain evidence="1 2">DSM 44197</strain>
    </source>
</reference>
<comment type="caution">
    <text evidence="1">The sequence shown here is derived from an EMBL/GenBank/DDBJ whole genome shotgun (WGS) entry which is preliminary data.</text>
</comment>
<evidence type="ECO:0000313" key="1">
    <source>
        <dbReference type="EMBL" id="MBA8957685.1"/>
    </source>
</evidence>
<dbReference type="EMBL" id="JACJIA010000028">
    <property type="protein sequence ID" value="MBA8957685.1"/>
    <property type="molecule type" value="Genomic_DNA"/>
</dbReference>
<protein>
    <submittedName>
        <fullName evidence="1">Uncharacterized protein</fullName>
    </submittedName>
</protein>
<dbReference type="AlphaFoldDB" id="A0A7W3QSC4"/>
<proteinExistence type="predicted"/>
<organism evidence="1 2">
    <name type="scientific">Actinomadura namibiensis</name>
    <dbReference type="NCBI Taxonomy" id="182080"/>
    <lineage>
        <taxon>Bacteria</taxon>
        <taxon>Bacillati</taxon>
        <taxon>Actinomycetota</taxon>
        <taxon>Actinomycetes</taxon>
        <taxon>Streptosporangiales</taxon>
        <taxon>Thermomonosporaceae</taxon>
        <taxon>Actinomadura</taxon>
    </lineage>
</organism>
<dbReference type="RefSeq" id="WP_182849484.1">
    <property type="nucleotide sequence ID" value="NZ_BAAALP010000089.1"/>
</dbReference>
<sequence length="59" mass="6359">MPVSSACAELTGTKDEVHPAWDLLPCHQAAEHLGDIAQIDLEAQPTTNGRWVVLIRPGV</sequence>
<gene>
    <name evidence="1" type="ORF">HNR61_009380</name>
</gene>
<name>A0A7W3QSC4_ACTNM</name>
<accession>A0A7W3QSC4</accession>